<keyword evidence="2" id="KW-0732">Signal</keyword>
<comment type="caution">
    <text evidence="3">The sequence shown here is derived from an EMBL/GenBank/DDBJ whole genome shotgun (WGS) entry which is preliminary data.</text>
</comment>
<accession>A0ABW1T5X5</accession>
<dbReference type="Proteomes" id="UP001596138">
    <property type="component" value="Unassembled WGS sequence"/>
</dbReference>
<sequence length="192" mass="20001">MTMISGHACRAVLAALLGAFVLVGCTEAPQDPLPTSSSPGTRPSASSTAPTVSTTPTESVEALAAYDRFWAAKVASQADPTKQPPKALRANAIDKALSDALATVLLLRRNGVEMRGEPVHETSVVSVTAGARPEVAITDCLDSTEWLPVVVATGESALAPGQSPRVVVESVATIFDGRWVIKTSTAFRDRSC</sequence>
<evidence type="ECO:0000256" key="2">
    <source>
        <dbReference type="SAM" id="SignalP"/>
    </source>
</evidence>
<name>A0ABW1T5X5_9ACTN</name>
<feature type="compositionally biased region" description="Low complexity" evidence="1">
    <location>
        <begin position="33"/>
        <end position="57"/>
    </location>
</feature>
<evidence type="ECO:0000313" key="3">
    <source>
        <dbReference type="EMBL" id="MFC6239667.1"/>
    </source>
</evidence>
<gene>
    <name evidence="3" type="ORF">ACFQGU_17480</name>
</gene>
<feature type="chain" id="PRO_5047107864" description="DUF3828 domain-containing protein" evidence="2">
    <location>
        <begin position="29"/>
        <end position="192"/>
    </location>
</feature>
<proteinExistence type="predicted"/>
<feature type="region of interest" description="Disordered" evidence="1">
    <location>
        <begin position="30"/>
        <end position="57"/>
    </location>
</feature>
<keyword evidence="4" id="KW-1185">Reference proteome</keyword>
<dbReference type="EMBL" id="JBHSTI010000058">
    <property type="protein sequence ID" value="MFC6239667.1"/>
    <property type="molecule type" value="Genomic_DNA"/>
</dbReference>
<evidence type="ECO:0000256" key="1">
    <source>
        <dbReference type="SAM" id="MobiDB-lite"/>
    </source>
</evidence>
<reference evidence="4" key="1">
    <citation type="journal article" date="2019" name="Int. J. Syst. Evol. Microbiol.">
        <title>The Global Catalogue of Microorganisms (GCM) 10K type strain sequencing project: providing services to taxonomists for standard genome sequencing and annotation.</title>
        <authorList>
            <consortium name="The Broad Institute Genomics Platform"/>
            <consortium name="The Broad Institute Genome Sequencing Center for Infectious Disease"/>
            <person name="Wu L."/>
            <person name="Ma J."/>
        </authorList>
    </citation>
    <scope>NUCLEOTIDE SEQUENCE [LARGE SCALE GENOMIC DNA]</scope>
    <source>
        <strain evidence="4">CGMCC 4.7317</strain>
    </source>
</reference>
<evidence type="ECO:0000313" key="4">
    <source>
        <dbReference type="Proteomes" id="UP001596138"/>
    </source>
</evidence>
<protein>
    <recommendedName>
        <fullName evidence="5">DUF3828 domain-containing protein</fullName>
    </recommendedName>
</protein>
<feature type="signal peptide" evidence="2">
    <location>
        <begin position="1"/>
        <end position="28"/>
    </location>
</feature>
<organism evidence="3 4">
    <name type="scientific">Longivirga aurantiaca</name>
    <dbReference type="NCBI Taxonomy" id="1837743"/>
    <lineage>
        <taxon>Bacteria</taxon>
        <taxon>Bacillati</taxon>
        <taxon>Actinomycetota</taxon>
        <taxon>Actinomycetes</taxon>
        <taxon>Sporichthyales</taxon>
        <taxon>Sporichthyaceae</taxon>
        <taxon>Longivirga</taxon>
    </lineage>
</organism>
<evidence type="ECO:0008006" key="5">
    <source>
        <dbReference type="Google" id="ProtNLM"/>
    </source>
</evidence>
<dbReference type="RefSeq" id="WP_386768981.1">
    <property type="nucleotide sequence ID" value="NZ_JBHSTI010000058.1"/>
</dbReference>